<evidence type="ECO:0000256" key="4">
    <source>
        <dbReference type="ARBA" id="ARBA00022853"/>
    </source>
</evidence>
<sequence>MFELGGKCLAFHGPLLYEAKILKIWDPATKTVTSIKNSSSSGKSTGSNSNDKSLLQNTSATAPTTGTAPTDQESIPAEIIAFPCYFIHYQGWKSTWDEWISSIRIREYNVENLELKKKLVNDAREAKKLKDQERKKKHQNALHPSSSTSSLSASSRLKKVNDITNKSNGLNKPSHNNGPSSSYQLQNNIQNDLHNQGQSNRRGSSISPQRGGAGGGGMPPHSSSSPALGSSSSNSSSSSSASHYQQQLLSQLHSNNTLFPRITLHIPLKLKSILVDDWECITKEKKIINLPCQNNVSKILEDYEHDMLKSDSSSPASSSIVYQSQLNEFIQGLKLYFNETLSRLLLYRLERLQYEELLIDYRKKHDGNESHMNVSEIYGAMHLLRLISILPELISSTTMDNQSCQLIVKQAENLSIWMVLHIDKLFSSNNDSDYYINTSSQYEGVALNT</sequence>
<dbReference type="Pfam" id="PF22732">
    <property type="entry name" value="MSL3_chromo-like"/>
    <property type="match status" value="1"/>
</dbReference>
<evidence type="ECO:0000256" key="8">
    <source>
        <dbReference type="SAM" id="MobiDB-lite"/>
    </source>
</evidence>
<evidence type="ECO:0000313" key="12">
    <source>
        <dbReference type="Proteomes" id="UP000000689"/>
    </source>
</evidence>
<evidence type="ECO:0000256" key="3">
    <source>
        <dbReference type="ARBA" id="ARBA00018505"/>
    </source>
</evidence>
<dbReference type="PANTHER" id="PTHR10880:SF15">
    <property type="entry name" value="MSL COMPLEX SUBUNIT 3"/>
    <property type="match status" value="1"/>
</dbReference>
<evidence type="ECO:0000313" key="11">
    <source>
        <dbReference type="EMBL" id="CCD26370.1"/>
    </source>
</evidence>
<dbReference type="eggNOG" id="KOG3001">
    <property type="taxonomic scope" value="Eukaryota"/>
</dbReference>
<feature type="compositionally biased region" description="Low complexity" evidence="8">
    <location>
        <begin position="33"/>
        <end position="70"/>
    </location>
</feature>
<dbReference type="RefSeq" id="XP_003671613.1">
    <property type="nucleotide sequence ID" value="XM_003671565.1"/>
</dbReference>
<evidence type="ECO:0000256" key="6">
    <source>
        <dbReference type="ARBA" id="ARBA00023163"/>
    </source>
</evidence>
<dbReference type="GO" id="GO:0006337">
    <property type="term" value="P:nucleosome disassembly"/>
    <property type="evidence" value="ECO:0007669"/>
    <property type="project" value="EnsemblFungi"/>
</dbReference>
<dbReference type="InterPro" id="IPR038217">
    <property type="entry name" value="MRG_C_sf"/>
</dbReference>
<keyword evidence="7" id="KW-0539">Nucleus</keyword>
<feature type="compositionally biased region" description="Low complexity" evidence="8">
    <location>
        <begin position="219"/>
        <end position="242"/>
    </location>
</feature>
<evidence type="ECO:0000259" key="10">
    <source>
        <dbReference type="Pfam" id="PF22732"/>
    </source>
</evidence>
<dbReference type="EMBL" id="HE580274">
    <property type="protein sequence ID" value="CCD26370.1"/>
    <property type="molecule type" value="Genomic_DNA"/>
</dbReference>
<keyword evidence="5" id="KW-0805">Transcription regulation</keyword>
<feature type="region of interest" description="Disordered" evidence="8">
    <location>
        <begin position="33"/>
        <end position="72"/>
    </location>
</feature>
<evidence type="ECO:0000259" key="9">
    <source>
        <dbReference type="Pfam" id="PF05712"/>
    </source>
</evidence>
<dbReference type="GO" id="GO:0032221">
    <property type="term" value="C:Rpd3S complex"/>
    <property type="evidence" value="ECO:0007669"/>
    <property type="project" value="EnsemblFungi"/>
</dbReference>
<feature type="region of interest" description="Disordered" evidence="8">
    <location>
        <begin position="128"/>
        <end position="242"/>
    </location>
</feature>
<dbReference type="GeneID" id="11495901"/>
<dbReference type="GO" id="GO:0006281">
    <property type="term" value="P:DNA repair"/>
    <property type="evidence" value="ECO:0007669"/>
    <property type="project" value="EnsemblFungi"/>
</dbReference>
<protein>
    <recommendedName>
        <fullName evidence="3">Chromatin modification-related protein EAF3</fullName>
    </recommendedName>
</protein>
<dbReference type="KEGG" id="ndi:NDAI_0H01960"/>
<dbReference type="Gene3D" id="1.10.274.30">
    <property type="entry name" value="MRG domain"/>
    <property type="match status" value="1"/>
</dbReference>
<evidence type="ECO:0000256" key="1">
    <source>
        <dbReference type="ARBA" id="ARBA00004123"/>
    </source>
</evidence>
<dbReference type="GO" id="GO:0035267">
    <property type="term" value="C:NuA4 histone acetyltransferase complex"/>
    <property type="evidence" value="ECO:0007669"/>
    <property type="project" value="EnsemblFungi"/>
</dbReference>
<dbReference type="InterPro" id="IPR026541">
    <property type="entry name" value="MRG_dom"/>
</dbReference>
<evidence type="ECO:0000256" key="5">
    <source>
        <dbReference type="ARBA" id="ARBA00023015"/>
    </source>
</evidence>
<dbReference type="InterPro" id="IPR053820">
    <property type="entry name" value="MSL3_chromo-like"/>
</dbReference>
<dbReference type="PANTHER" id="PTHR10880">
    <property type="entry name" value="MORTALITY FACTOR 4-LIKE PROTEIN"/>
    <property type="match status" value="1"/>
</dbReference>
<accession>G0WF09</accession>
<gene>
    <name evidence="11" type="primary">NDAI0H01960</name>
    <name evidence="11" type="ordered locus">NDAI_0H01960</name>
</gene>
<dbReference type="GO" id="GO:1990453">
    <property type="term" value="C:nucleosome disassembly/reassembly complex"/>
    <property type="evidence" value="ECO:0007669"/>
    <property type="project" value="EnsemblFungi"/>
</dbReference>
<dbReference type="GO" id="GO:0140003">
    <property type="term" value="F:histone H3K36me3 reader activity"/>
    <property type="evidence" value="ECO:0007669"/>
    <property type="project" value="EnsemblFungi"/>
</dbReference>
<feature type="compositionally biased region" description="Low complexity" evidence="8">
    <location>
        <begin position="145"/>
        <end position="155"/>
    </location>
</feature>
<keyword evidence="4" id="KW-0156">Chromatin regulator</keyword>
<dbReference type="HOGENOM" id="CLU_039566_1_1_1"/>
<reference evidence="11 12" key="1">
    <citation type="journal article" date="2011" name="Proc. Natl. Acad. Sci. U.S.A.">
        <title>Evolutionary erosion of yeast sex chromosomes by mating-type switching accidents.</title>
        <authorList>
            <person name="Gordon J.L."/>
            <person name="Armisen D."/>
            <person name="Proux-Wera E."/>
            <person name="Oheigeartaigh S.S."/>
            <person name="Byrne K.P."/>
            <person name="Wolfe K.H."/>
        </authorList>
    </citation>
    <scope>NUCLEOTIDE SEQUENCE [LARGE SCALE GENOMIC DNA]</scope>
    <source>
        <strain evidence="12">ATCC 10597 / BCRC 20456 / CBS 421 / NBRC 0211 / NRRL Y-12639</strain>
    </source>
</reference>
<dbReference type="AlphaFoldDB" id="G0WF09"/>
<proteinExistence type="inferred from homology"/>
<dbReference type="GO" id="GO:0006368">
    <property type="term" value="P:transcription elongation by RNA polymerase II"/>
    <property type="evidence" value="ECO:0007669"/>
    <property type="project" value="EnsemblFungi"/>
</dbReference>
<dbReference type="GO" id="GO:0030174">
    <property type="term" value="P:regulation of DNA-templated DNA replication initiation"/>
    <property type="evidence" value="ECO:0007669"/>
    <property type="project" value="EnsemblFungi"/>
</dbReference>
<dbReference type="Proteomes" id="UP000000689">
    <property type="component" value="Chromosome 8"/>
</dbReference>
<dbReference type="STRING" id="1071378.G0WF09"/>
<name>G0WF09_NAUDC</name>
<evidence type="ECO:0000256" key="2">
    <source>
        <dbReference type="ARBA" id="ARBA00009093"/>
    </source>
</evidence>
<feature type="compositionally biased region" description="Polar residues" evidence="8">
    <location>
        <begin position="162"/>
        <end position="204"/>
    </location>
</feature>
<feature type="domain" description="MRG" evidence="9">
    <location>
        <begin position="259"/>
        <end position="428"/>
    </location>
</feature>
<dbReference type="GO" id="GO:0006335">
    <property type="term" value="P:DNA replication-dependent chromatin assembly"/>
    <property type="evidence" value="ECO:0007669"/>
    <property type="project" value="EnsemblFungi"/>
</dbReference>
<feature type="domain" description="MSL3 chromodomain-like" evidence="10">
    <location>
        <begin position="83"/>
        <end position="119"/>
    </location>
</feature>
<dbReference type="OrthoDB" id="124855at2759"/>
<keyword evidence="12" id="KW-1185">Reference proteome</keyword>
<dbReference type="PROSITE" id="PS51640">
    <property type="entry name" value="MRG"/>
    <property type="match status" value="1"/>
</dbReference>
<dbReference type="GO" id="GO:0043487">
    <property type="term" value="P:regulation of RNA stability"/>
    <property type="evidence" value="ECO:0007669"/>
    <property type="project" value="EnsemblFungi"/>
</dbReference>
<dbReference type="InterPro" id="IPR016197">
    <property type="entry name" value="Chromo-like_dom_sf"/>
</dbReference>
<dbReference type="GO" id="GO:0060195">
    <property type="term" value="P:negative regulation of antisense RNA transcription"/>
    <property type="evidence" value="ECO:0007669"/>
    <property type="project" value="EnsemblFungi"/>
</dbReference>
<dbReference type="InterPro" id="IPR008676">
    <property type="entry name" value="MRG"/>
</dbReference>
<dbReference type="Pfam" id="PF05712">
    <property type="entry name" value="MRG"/>
    <property type="match status" value="1"/>
</dbReference>
<dbReference type="Gene3D" id="2.30.30.140">
    <property type="match status" value="1"/>
</dbReference>
<dbReference type="GO" id="GO:0032968">
    <property type="term" value="P:positive regulation of transcription elongation by RNA polymerase II"/>
    <property type="evidence" value="ECO:0007669"/>
    <property type="project" value="EnsemblFungi"/>
</dbReference>
<dbReference type="SUPFAM" id="SSF54160">
    <property type="entry name" value="Chromo domain-like"/>
    <property type="match status" value="1"/>
</dbReference>
<comment type="subcellular location">
    <subcellularLocation>
        <location evidence="1">Nucleus</location>
    </subcellularLocation>
</comment>
<comment type="similarity">
    <text evidence="2">Belongs to the MRG family.</text>
</comment>
<organism evidence="11 12">
    <name type="scientific">Naumovozyma dairenensis (strain ATCC 10597 / BCRC 20456 / CBS 421 / NBRC 0211 / NRRL Y-12639)</name>
    <name type="common">Saccharomyces dairenensis</name>
    <dbReference type="NCBI Taxonomy" id="1071378"/>
    <lineage>
        <taxon>Eukaryota</taxon>
        <taxon>Fungi</taxon>
        <taxon>Dikarya</taxon>
        <taxon>Ascomycota</taxon>
        <taxon>Saccharomycotina</taxon>
        <taxon>Saccharomycetes</taxon>
        <taxon>Saccharomycetales</taxon>
        <taxon>Saccharomycetaceae</taxon>
        <taxon>Naumovozyma</taxon>
    </lineage>
</organism>
<keyword evidence="6" id="KW-0804">Transcription</keyword>
<evidence type="ECO:0000256" key="7">
    <source>
        <dbReference type="ARBA" id="ARBA00023242"/>
    </source>
</evidence>